<feature type="compositionally biased region" description="Basic and acidic residues" evidence="2">
    <location>
        <begin position="260"/>
        <end position="270"/>
    </location>
</feature>
<evidence type="ECO:0000256" key="1">
    <source>
        <dbReference type="ARBA" id="ARBA00005474"/>
    </source>
</evidence>
<dbReference type="InterPro" id="IPR004883">
    <property type="entry name" value="LOB"/>
</dbReference>
<reference evidence="4" key="1">
    <citation type="submission" date="2023-05" db="EMBL/GenBank/DDBJ databases">
        <title>Nepenthes gracilis genome sequencing.</title>
        <authorList>
            <person name="Fukushima K."/>
        </authorList>
    </citation>
    <scope>NUCLEOTIDE SEQUENCE</scope>
    <source>
        <strain evidence="4">SING2019-196</strain>
    </source>
</reference>
<evidence type="ECO:0000259" key="3">
    <source>
        <dbReference type="PROSITE" id="PS50891"/>
    </source>
</evidence>
<feature type="region of interest" description="Disordered" evidence="2">
    <location>
        <begin position="260"/>
        <end position="318"/>
    </location>
</feature>
<dbReference type="Proteomes" id="UP001279734">
    <property type="component" value="Unassembled WGS sequence"/>
</dbReference>
<comment type="similarity">
    <text evidence="1">Belongs to the LOB domain-containing protein family.</text>
</comment>
<evidence type="ECO:0000313" key="5">
    <source>
        <dbReference type="Proteomes" id="UP001279734"/>
    </source>
</evidence>
<gene>
    <name evidence="4" type="ORF">Nepgr_019438</name>
</gene>
<feature type="domain" description="LOB" evidence="3">
    <location>
        <begin position="14"/>
        <end position="115"/>
    </location>
</feature>
<evidence type="ECO:0000313" key="4">
    <source>
        <dbReference type="EMBL" id="GMH17597.1"/>
    </source>
</evidence>
<feature type="compositionally biased region" description="Basic and acidic residues" evidence="2">
    <location>
        <begin position="281"/>
        <end position="303"/>
    </location>
</feature>
<comment type="caution">
    <text evidence="4">The sequence shown here is derived from an EMBL/GenBank/DDBJ whole genome shotgun (WGS) entry which is preliminary data.</text>
</comment>
<dbReference type="PANTHER" id="PTHR31301">
    <property type="entry name" value="LOB DOMAIN-CONTAINING PROTEIN 4-RELATED"/>
    <property type="match status" value="1"/>
</dbReference>
<dbReference type="PROSITE" id="PS50891">
    <property type="entry name" value="LOB"/>
    <property type="match status" value="1"/>
</dbReference>
<sequence>MSGSHRMSSSSQIQACAACKYQRRKCVPDCILAPYFPPDHPKQFLNAHKLFGVSNITKIICNLSPPERDIAMRTIIYHSDARANDPVGGCYRIICDLQLQIEYYKAELELVLHQLAICKSQESAAAAAAVNYCNNDNEDDSGGGGTVGGDVSHADDRLVLHACGYDNDGGYQRLVLQHPAAQSSPSLDHQRYGDVTEVDPTARDLAYDCLAMQGSSALDDQSHVCGEPGFERDCCQDVKPLVDMLSIFGREYVEFDDHLQADPPCERDDQITYDDPQQTTERSEEFMSKGDKVVLEEDDKPSSDHGQTSGQVLTISDS</sequence>
<evidence type="ECO:0000256" key="2">
    <source>
        <dbReference type="SAM" id="MobiDB-lite"/>
    </source>
</evidence>
<dbReference type="Pfam" id="PF03195">
    <property type="entry name" value="LOB"/>
    <property type="match status" value="1"/>
</dbReference>
<accession>A0AAD3SVX6</accession>
<dbReference type="PANTHER" id="PTHR31301:SF112">
    <property type="entry name" value="LOB DOMAIN-CONTAINING PROTEIN 22-LIKE"/>
    <property type="match status" value="1"/>
</dbReference>
<feature type="compositionally biased region" description="Polar residues" evidence="2">
    <location>
        <begin position="304"/>
        <end position="318"/>
    </location>
</feature>
<protein>
    <recommendedName>
        <fullName evidence="3">LOB domain-containing protein</fullName>
    </recommendedName>
</protein>
<dbReference type="AlphaFoldDB" id="A0AAD3SVX6"/>
<keyword evidence="5" id="KW-1185">Reference proteome</keyword>
<dbReference type="EMBL" id="BSYO01000018">
    <property type="protein sequence ID" value="GMH17597.1"/>
    <property type="molecule type" value="Genomic_DNA"/>
</dbReference>
<name>A0AAD3SVX6_NEPGR</name>
<proteinExistence type="inferred from homology"/>
<organism evidence="4 5">
    <name type="scientific">Nepenthes gracilis</name>
    <name type="common">Slender pitcher plant</name>
    <dbReference type="NCBI Taxonomy" id="150966"/>
    <lineage>
        <taxon>Eukaryota</taxon>
        <taxon>Viridiplantae</taxon>
        <taxon>Streptophyta</taxon>
        <taxon>Embryophyta</taxon>
        <taxon>Tracheophyta</taxon>
        <taxon>Spermatophyta</taxon>
        <taxon>Magnoliopsida</taxon>
        <taxon>eudicotyledons</taxon>
        <taxon>Gunneridae</taxon>
        <taxon>Pentapetalae</taxon>
        <taxon>Caryophyllales</taxon>
        <taxon>Nepenthaceae</taxon>
        <taxon>Nepenthes</taxon>
    </lineage>
</organism>